<feature type="chain" id="PRO_5026901137" evidence="1">
    <location>
        <begin position="24"/>
        <end position="182"/>
    </location>
</feature>
<proteinExistence type="predicted"/>
<comment type="caution">
    <text evidence="3">The sequence shown here is derived from an EMBL/GenBank/DDBJ whole genome shotgun (WGS) entry which is preliminary data.</text>
</comment>
<organism evidence="3 4">
    <name type="scientific">Duganella radicis</name>
    <dbReference type="NCBI Taxonomy" id="551988"/>
    <lineage>
        <taxon>Bacteria</taxon>
        <taxon>Pseudomonadati</taxon>
        <taxon>Pseudomonadota</taxon>
        <taxon>Betaproteobacteria</taxon>
        <taxon>Burkholderiales</taxon>
        <taxon>Oxalobacteraceae</taxon>
        <taxon>Telluria group</taxon>
        <taxon>Duganella</taxon>
    </lineage>
</organism>
<dbReference type="Proteomes" id="UP000475582">
    <property type="component" value="Unassembled WGS sequence"/>
</dbReference>
<evidence type="ECO:0000313" key="3">
    <source>
        <dbReference type="EMBL" id="MTV36794.1"/>
    </source>
</evidence>
<feature type="signal peptide" evidence="1">
    <location>
        <begin position="1"/>
        <end position="23"/>
    </location>
</feature>
<gene>
    <name evidence="3" type="ORF">GM676_04235</name>
</gene>
<protein>
    <submittedName>
        <fullName evidence="3">PEP-CTERM sorting domain-containing protein</fullName>
    </submittedName>
</protein>
<dbReference type="InterPro" id="IPR013424">
    <property type="entry name" value="Ice-binding_C"/>
</dbReference>
<dbReference type="Pfam" id="PF07589">
    <property type="entry name" value="PEP-CTERM"/>
    <property type="match status" value="1"/>
</dbReference>
<accession>A0A6L6PCL9</accession>
<dbReference type="RefSeq" id="WP_155462140.1">
    <property type="nucleotide sequence ID" value="NZ_WNKY01000002.1"/>
</dbReference>
<keyword evidence="4" id="KW-1185">Reference proteome</keyword>
<evidence type="ECO:0000313" key="4">
    <source>
        <dbReference type="Proteomes" id="UP000475582"/>
    </source>
</evidence>
<evidence type="ECO:0000259" key="2">
    <source>
        <dbReference type="Pfam" id="PF07589"/>
    </source>
</evidence>
<dbReference type="OrthoDB" id="8901520at2"/>
<dbReference type="AlphaFoldDB" id="A0A6L6PCL9"/>
<keyword evidence="1" id="KW-0732">Signal</keyword>
<dbReference type="EMBL" id="WNKY01000002">
    <property type="protein sequence ID" value="MTV36794.1"/>
    <property type="molecule type" value="Genomic_DNA"/>
</dbReference>
<evidence type="ECO:0000256" key="1">
    <source>
        <dbReference type="SAM" id="SignalP"/>
    </source>
</evidence>
<dbReference type="NCBIfam" id="TIGR02595">
    <property type="entry name" value="PEP_CTERM"/>
    <property type="match status" value="1"/>
</dbReference>
<sequence>MHLTLRKAAAAACLLLAAGAAQASDPLQNAVISASYSAGGILSIGGDYAGSVTSGLDPLNTSVEFFTADALFGFDFAPDGHLTIYNNLAVPSGSYIASFDFGATLGAAIKGFSVTDAGLTGGTPVLTVVDAHTIRIDLSAVEWNGDFNPLQTQITLQAVPEPASVLMLSAGLLGLALRTRRS</sequence>
<reference evidence="3 4" key="1">
    <citation type="submission" date="2019-11" db="EMBL/GenBank/DDBJ databases">
        <title>Type strains purchased from KCTC, JCM and DSMZ.</title>
        <authorList>
            <person name="Lu H."/>
        </authorList>
    </citation>
    <scope>NUCLEOTIDE SEQUENCE [LARGE SCALE GENOMIC DNA]</scope>
    <source>
        <strain evidence="3 4">KCTC 22382</strain>
    </source>
</reference>
<feature type="domain" description="Ice-binding protein C-terminal" evidence="2">
    <location>
        <begin position="158"/>
        <end position="181"/>
    </location>
</feature>
<name>A0A6L6PCL9_9BURK</name>